<dbReference type="Proteomes" id="UP000623509">
    <property type="component" value="Unassembled WGS sequence"/>
</dbReference>
<evidence type="ECO:0000313" key="1">
    <source>
        <dbReference type="EMBL" id="KAF7600417.1"/>
    </source>
</evidence>
<evidence type="ECO:0000313" key="2">
    <source>
        <dbReference type="EMBL" id="PAS95038.1"/>
    </source>
</evidence>
<gene>
    <name evidence="1" type="ORF">BGI27_02420</name>
    <name evidence="2" type="ORF">CGU29_00900</name>
</gene>
<name>A0A272EY40_9RHOO</name>
<dbReference type="EMBL" id="MDUX01000005">
    <property type="protein sequence ID" value="KAF7600417.1"/>
    <property type="molecule type" value="Genomic_DNA"/>
</dbReference>
<accession>A0A272EY40</accession>
<dbReference type="EMBL" id="NMRN01000002">
    <property type="protein sequence ID" value="PAS95038.1"/>
    <property type="molecule type" value="Genomic_DNA"/>
</dbReference>
<reference evidence="2 3" key="2">
    <citation type="submission" date="2017-07" db="EMBL/GenBank/DDBJ databases">
        <title>Candidatus Dactylopiibacterium carminicum, a nitrogen-fixing symbiont of the cochineal insect Dactylopius coccus and Dactylopius opuntiae (Hemiptera: Coccoidea: Dactylopiidae).</title>
        <authorList>
            <person name="Vera A."/>
        </authorList>
    </citation>
    <scope>NUCLEOTIDE SEQUENCE [LARGE SCALE GENOMIC DNA]</scope>
    <source>
        <strain evidence="2 3">NFDCM</strain>
    </source>
</reference>
<evidence type="ECO:0000313" key="4">
    <source>
        <dbReference type="Proteomes" id="UP000623509"/>
    </source>
</evidence>
<protein>
    <submittedName>
        <fullName evidence="2">Uncharacterized protein</fullName>
    </submittedName>
</protein>
<proteinExistence type="predicted"/>
<organism evidence="2 3">
    <name type="scientific">Candidatus Dactylopiibacterium carminicum</name>
    <dbReference type="NCBI Taxonomy" id="857335"/>
    <lineage>
        <taxon>Bacteria</taxon>
        <taxon>Pseudomonadati</taxon>
        <taxon>Pseudomonadota</taxon>
        <taxon>Betaproteobacteria</taxon>
        <taxon>Rhodocyclales</taxon>
        <taxon>Rhodocyclaceae</taxon>
        <taxon>Candidatus Dactylopiibacterium</taxon>
    </lineage>
</organism>
<comment type="caution">
    <text evidence="2">The sequence shown here is derived from an EMBL/GenBank/DDBJ whole genome shotgun (WGS) entry which is preliminary data.</text>
</comment>
<keyword evidence="4" id="KW-1185">Reference proteome</keyword>
<dbReference type="Proteomes" id="UP000216107">
    <property type="component" value="Unassembled WGS sequence"/>
</dbReference>
<dbReference type="AlphaFoldDB" id="A0A272EY40"/>
<reference evidence="1 4" key="1">
    <citation type="submission" date="2016-08" db="EMBL/GenBank/DDBJ databases">
        <title>Candidatus Dactylopiibacterium carminicum genome sequence.</title>
        <authorList>
            <person name="Ramirez-Puebla S.T."/>
            <person name="Ormeno-Orrillo E."/>
            <person name="Vera-Ponce De Leon A."/>
            <person name="Luis L."/>
            <person name="Sanchez-Flores A."/>
            <person name="Monica R."/>
            <person name="Martinez-Romero E."/>
        </authorList>
    </citation>
    <scope>NUCLEOTIDE SEQUENCE [LARGE SCALE GENOMIC DNA]</scope>
    <source>
        <strain evidence="1">END1</strain>
    </source>
</reference>
<sequence length="77" mass="8095">MLLIIHQGGVAMCQGHLTTEPRNLHEKFCHATQGIPCRAAHAVRSLLALIVGRSAPARDCCSGEEGHSCGCGSAEKT</sequence>
<evidence type="ECO:0000313" key="3">
    <source>
        <dbReference type="Proteomes" id="UP000216107"/>
    </source>
</evidence>